<dbReference type="EMBL" id="PCTT01000023">
    <property type="protein sequence ID" value="PIP87160.1"/>
    <property type="molecule type" value="Genomic_DNA"/>
</dbReference>
<protein>
    <recommendedName>
        <fullName evidence="4">Alpha/beta hydrolase</fullName>
    </recommendedName>
</protein>
<name>A0A2H0E012_9BACT</name>
<sequence>MKKTIFIIPGYGHTANDRWHKWMAPFFKSKGFIVKEVSIQWMYRVMSDYVEQFQDFYLKNKGEKNYILGFSFGAMIAFLSAPTLKPNKLFLCSLSPYFKEDLKNIDDASRKFFGVRQLKDLENHSATKTVGY</sequence>
<comment type="caution">
    <text evidence="2">The sequence shown here is derived from an EMBL/GenBank/DDBJ whole genome shotgun (WGS) entry which is preliminary data.</text>
</comment>
<dbReference type="AlphaFoldDB" id="A0A2H0E012"/>
<accession>A0A2H0E012</accession>
<evidence type="ECO:0008006" key="4">
    <source>
        <dbReference type="Google" id="ProtNLM"/>
    </source>
</evidence>
<dbReference type="InterPro" id="IPR029058">
    <property type="entry name" value="AB_hydrolase_fold"/>
</dbReference>
<gene>
    <name evidence="2" type="ORF">COW81_01945</name>
</gene>
<dbReference type="Gene3D" id="3.40.50.1820">
    <property type="entry name" value="alpha/beta hydrolase"/>
    <property type="match status" value="1"/>
</dbReference>
<organism evidence="2 3">
    <name type="scientific">Candidatus Campbellbacteria bacterium CG22_combo_CG10-13_8_21_14_all_36_13</name>
    <dbReference type="NCBI Taxonomy" id="1974529"/>
    <lineage>
        <taxon>Bacteria</taxon>
        <taxon>Candidatus Campbelliibacteriota</taxon>
    </lineage>
</organism>
<dbReference type="Proteomes" id="UP000231143">
    <property type="component" value="Unassembled WGS sequence"/>
</dbReference>
<keyword evidence="1" id="KW-0472">Membrane</keyword>
<keyword evidence="1" id="KW-0812">Transmembrane</keyword>
<evidence type="ECO:0000256" key="1">
    <source>
        <dbReference type="SAM" id="Phobius"/>
    </source>
</evidence>
<dbReference type="SUPFAM" id="SSF53474">
    <property type="entry name" value="alpha/beta-Hydrolases"/>
    <property type="match status" value="1"/>
</dbReference>
<proteinExistence type="predicted"/>
<evidence type="ECO:0000313" key="3">
    <source>
        <dbReference type="Proteomes" id="UP000231143"/>
    </source>
</evidence>
<feature type="transmembrane region" description="Helical" evidence="1">
    <location>
        <begin position="66"/>
        <end position="84"/>
    </location>
</feature>
<keyword evidence="1" id="KW-1133">Transmembrane helix</keyword>
<reference evidence="2 3" key="1">
    <citation type="submission" date="2017-09" db="EMBL/GenBank/DDBJ databases">
        <title>Depth-based differentiation of microbial function through sediment-hosted aquifers and enrichment of novel symbionts in the deep terrestrial subsurface.</title>
        <authorList>
            <person name="Probst A.J."/>
            <person name="Ladd B."/>
            <person name="Jarett J.K."/>
            <person name="Geller-Mcgrath D.E."/>
            <person name="Sieber C.M."/>
            <person name="Emerson J.B."/>
            <person name="Anantharaman K."/>
            <person name="Thomas B.C."/>
            <person name="Malmstrom R."/>
            <person name="Stieglmeier M."/>
            <person name="Klingl A."/>
            <person name="Woyke T."/>
            <person name="Ryan C.M."/>
            <person name="Banfield J.F."/>
        </authorList>
    </citation>
    <scope>NUCLEOTIDE SEQUENCE [LARGE SCALE GENOMIC DNA]</scope>
    <source>
        <strain evidence="2">CG22_combo_CG10-13_8_21_14_all_36_13</strain>
    </source>
</reference>
<evidence type="ECO:0000313" key="2">
    <source>
        <dbReference type="EMBL" id="PIP87160.1"/>
    </source>
</evidence>